<protein>
    <recommendedName>
        <fullName evidence="2">Motility protein</fullName>
    </recommendedName>
</protein>
<evidence type="ECO:0008006" key="2">
    <source>
        <dbReference type="Google" id="ProtNLM"/>
    </source>
</evidence>
<proteinExistence type="predicted"/>
<dbReference type="AlphaFoldDB" id="A0A1W1B9Y9"/>
<name>A0A1W1B9Y9_9ZZZZ</name>
<gene>
    <name evidence="1" type="ORF">MNB_SM-4-1298</name>
</gene>
<accession>A0A1W1B9Y9</accession>
<dbReference type="EMBL" id="FPHF01000007">
    <property type="protein sequence ID" value="SFV50287.1"/>
    <property type="molecule type" value="Genomic_DNA"/>
</dbReference>
<reference evidence="1" key="1">
    <citation type="submission" date="2016-10" db="EMBL/GenBank/DDBJ databases">
        <authorList>
            <person name="de Groot N.N."/>
        </authorList>
    </citation>
    <scope>NUCLEOTIDE SEQUENCE</scope>
</reference>
<organism evidence="1">
    <name type="scientific">hydrothermal vent metagenome</name>
    <dbReference type="NCBI Taxonomy" id="652676"/>
    <lineage>
        <taxon>unclassified sequences</taxon>
        <taxon>metagenomes</taxon>
        <taxon>ecological metagenomes</taxon>
    </lineage>
</organism>
<sequence>MDVSSANSGSAIGLSVQKKAQDVQAQQVLKVLESSAQQTQQAASQKTGIGSHLNISA</sequence>
<evidence type="ECO:0000313" key="1">
    <source>
        <dbReference type="EMBL" id="SFV50287.1"/>
    </source>
</evidence>